<proteinExistence type="predicted"/>
<gene>
    <name evidence="1" type="ORF">METZ01_LOCUS320308</name>
</gene>
<feature type="non-terminal residue" evidence="1">
    <location>
        <position position="25"/>
    </location>
</feature>
<dbReference type="EMBL" id="UINC01104367">
    <property type="protein sequence ID" value="SVC67454.1"/>
    <property type="molecule type" value="Genomic_DNA"/>
</dbReference>
<dbReference type="SUPFAM" id="SSF82282">
    <property type="entry name" value="Homocysteine S-methyltransferase"/>
    <property type="match status" value="1"/>
</dbReference>
<dbReference type="InterPro" id="IPR036589">
    <property type="entry name" value="HCY_dom_sf"/>
</dbReference>
<organism evidence="1">
    <name type="scientific">marine metagenome</name>
    <dbReference type="NCBI Taxonomy" id="408172"/>
    <lineage>
        <taxon>unclassified sequences</taxon>
        <taxon>metagenomes</taxon>
        <taxon>ecological metagenomes</taxon>
    </lineage>
</organism>
<dbReference type="AlphaFoldDB" id="A0A382P224"/>
<name>A0A382P224_9ZZZZ</name>
<protein>
    <submittedName>
        <fullName evidence="1">Uncharacterized protein</fullName>
    </submittedName>
</protein>
<evidence type="ECO:0000313" key="1">
    <source>
        <dbReference type="EMBL" id="SVC67454.1"/>
    </source>
</evidence>
<sequence>MTTLQNILSNHIIILDGAMGTMVQS</sequence>
<accession>A0A382P224</accession>
<reference evidence="1" key="1">
    <citation type="submission" date="2018-05" db="EMBL/GenBank/DDBJ databases">
        <authorList>
            <person name="Lanie J.A."/>
            <person name="Ng W.-L."/>
            <person name="Kazmierczak K.M."/>
            <person name="Andrzejewski T.M."/>
            <person name="Davidsen T.M."/>
            <person name="Wayne K.J."/>
            <person name="Tettelin H."/>
            <person name="Glass J.I."/>
            <person name="Rusch D."/>
            <person name="Podicherti R."/>
            <person name="Tsui H.-C.T."/>
            <person name="Winkler M.E."/>
        </authorList>
    </citation>
    <scope>NUCLEOTIDE SEQUENCE</scope>
</reference>